<comment type="caution">
    <text evidence="19">The sequence shown here is derived from an EMBL/GenBank/DDBJ whole genome shotgun (WGS) entry which is preliminary data.</text>
</comment>
<keyword evidence="15 17" id="KW-0472">Membrane</keyword>
<dbReference type="EMBL" id="BAAARV010000004">
    <property type="protein sequence ID" value="GAA2328066.1"/>
    <property type="molecule type" value="Genomic_DNA"/>
</dbReference>
<organism evidence="19 20">
    <name type="scientific">Dactylosporangium salmoneum</name>
    <dbReference type="NCBI Taxonomy" id="53361"/>
    <lineage>
        <taxon>Bacteria</taxon>
        <taxon>Bacillati</taxon>
        <taxon>Actinomycetota</taxon>
        <taxon>Actinomycetes</taxon>
        <taxon>Micromonosporales</taxon>
        <taxon>Micromonosporaceae</taxon>
        <taxon>Dactylosporangium</taxon>
    </lineage>
</organism>
<evidence type="ECO:0000256" key="12">
    <source>
        <dbReference type="ARBA" id="ARBA00022982"/>
    </source>
</evidence>
<dbReference type="PIRSF" id="PIRSF000007">
    <property type="entry name" value="Ubiq_cycred_cyc"/>
    <property type="match status" value="1"/>
</dbReference>
<dbReference type="InterPro" id="IPR009056">
    <property type="entry name" value="Cyt_c-like_dom"/>
</dbReference>
<keyword evidence="8 17" id="KW-0812">Transmembrane</keyword>
<keyword evidence="20" id="KW-1185">Reference proteome</keyword>
<feature type="transmembrane region" description="Helical" evidence="17">
    <location>
        <begin position="31"/>
        <end position="49"/>
    </location>
</feature>
<feature type="transmembrane region" description="Helical" evidence="17">
    <location>
        <begin position="266"/>
        <end position="285"/>
    </location>
</feature>
<evidence type="ECO:0000256" key="7">
    <source>
        <dbReference type="ARBA" id="ARBA00022660"/>
    </source>
</evidence>
<evidence type="ECO:0000256" key="6">
    <source>
        <dbReference type="ARBA" id="ARBA00022617"/>
    </source>
</evidence>
<keyword evidence="10" id="KW-0677">Repeat</keyword>
<evidence type="ECO:0000256" key="3">
    <source>
        <dbReference type="ARBA" id="ARBA00017819"/>
    </source>
</evidence>
<evidence type="ECO:0000256" key="2">
    <source>
        <dbReference type="ARBA" id="ARBA00012951"/>
    </source>
</evidence>
<dbReference type="Pfam" id="PF00034">
    <property type="entry name" value="Cytochrom_C"/>
    <property type="match status" value="1"/>
</dbReference>
<dbReference type="Pfam" id="PF13442">
    <property type="entry name" value="Cytochrome_CBB3"/>
    <property type="match status" value="1"/>
</dbReference>
<evidence type="ECO:0000256" key="15">
    <source>
        <dbReference type="ARBA" id="ARBA00023136"/>
    </source>
</evidence>
<evidence type="ECO:0000256" key="16">
    <source>
        <dbReference type="ARBA" id="ARBA00029351"/>
    </source>
</evidence>
<proteinExistence type="predicted"/>
<evidence type="ECO:0000256" key="5">
    <source>
        <dbReference type="ARBA" id="ARBA00022475"/>
    </source>
</evidence>
<evidence type="ECO:0000256" key="9">
    <source>
        <dbReference type="ARBA" id="ARBA00022723"/>
    </source>
</evidence>
<evidence type="ECO:0000256" key="11">
    <source>
        <dbReference type="ARBA" id="ARBA00022967"/>
    </source>
</evidence>
<evidence type="ECO:0000259" key="18">
    <source>
        <dbReference type="PROSITE" id="PS51007"/>
    </source>
</evidence>
<keyword evidence="14 17" id="KW-0408">Iron</keyword>
<evidence type="ECO:0000256" key="1">
    <source>
        <dbReference type="ARBA" id="ARBA00004651"/>
    </source>
</evidence>
<gene>
    <name evidence="19" type="ORF">GCM10010170_004310</name>
</gene>
<dbReference type="RefSeq" id="WP_344610463.1">
    <property type="nucleotide sequence ID" value="NZ_BAAARV010000004.1"/>
</dbReference>
<keyword evidence="11 17" id="KW-1278">Translocase</keyword>
<comment type="catalytic activity">
    <reaction evidence="16 17">
        <text>a quinol + 2 Fe(III)-[cytochrome c](out) = a quinone + 2 Fe(II)-[cytochrome c](out) + 2 H(+)(out)</text>
        <dbReference type="Rhea" id="RHEA:11484"/>
        <dbReference type="Rhea" id="RHEA-COMP:10350"/>
        <dbReference type="Rhea" id="RHEA-COMP:14399"/>
        <dbReference type="ChEBI" id="CHEBI:15378"/>
        <dbReference type="ChEBI" id="CHEBI:24646"/>
        <dbReference type="ChEBI" id="CHEBI:29033"/>
        <dbReference type="ChEBI" id="CHEBI:29034"/>
        <dbReference type="ChEBI" id="CHEBI:132124"/>
        <dbReference type="EC" id="7.1.1.8"/>
    </reaction>
</comment>
<evidence type="ECO:0000256" key="8">
    <source>
        <dbReference type="ARBA" id="ARBA00022692"/>
    </source>
</evidence>
<name>A0ABP5SAR9_9ACTN</name>
<reference evidence="20" key="1">
    <citation type="journal article" date="2019" name="Int. J. Syst. Evol. Microbiol.">
        <title>The Global Catalogue of Microorganisms (GCM) 10K type strain sequencing project: providing services to taxonomists for standard genome sequencing and annotation.</title>
        <authorList>
            <consortium name="The Broad Institute Genomics Platform"/>
            <consortium name="The Broad Institute Genome Sequencing Center for Infectious Disease"/>
            <person name="Wu L."/>
            <person name="Ma J."/>
        </authorList>
    </citation>
    <scope>NUCLEOTIDE SEQUENCE [LARGE SCALE GENOMIC DNA]</scope>
    <source>
        <strain evidence="20">JCM 3272</strain>
    </source>
</reference>
<dbReference type="SUPFAM" id="SSF46626">
    <property type="entry name" value="Cytochrome c"/>
    <property type="match status" value="2"/>
</dbReference>
<evidence type="ECO:0000313" key="19">
    <source>
        <dbReference type="EMBL" id="GAA2328066.1"/>
    </source>
</evidence>
<dbReference type="EC" id="7.1.1.8" evidence="2 17"/>
<keyword evidence="6 17" id="KW-0349">Heme</keyword>
<feature type="domain" description="Cytochrome c" evidence="18">
    <location>
        <begin position="64"/>
        <end position="144"/>
    </location>
</feature>
<accession>A0ABP5SAR9</accession>
<protein>
    <recommendedName>
        <fullName evidence="3 17">Cytochrome bc1 complex cytochrome c subunit</fullName>
        <ecNumber evidence="2 17">7.1.1.8</ecNumber>
    </recommendedName>
</protein>
<evidence type="ECO:0000256" key="14">
    <source>
        <dbReference type="ARBA" id="ARBA00023004"/>
    </source>
</evidence>
<sequence>MTSDQSKRPLARLVPGSRRAARSKLRRRLEAAVRLIAALTIVGGLYSAYAPGVGRAEDTPALSQQAQHGKELYQTSCITCHGGNAQGVQDRGPSLIGVGSAAVEFQVNTGRMPLARQEAQAERKAPALSPQDAADIGAYIQELGGGPQLPSASSLDADVKKAQSDPKTLARGGELYRVNCSSCHAFSSGGGALSSGKFAPTLEHSTNRDIYGAMLTGPQNMPVFGNNQLSPDDKAAVIAYIQNLNKNSQTDPGGWNIGRYGPVPEGIVIFLIGIAALVFATLWIAGKS</sequence>
<keyword evidence="4 17" id="KW-0813">Transport</keyword>
<keyword evidence="9 17" id="KW-0479">Metal-binding</keyword>
<dbReference type="InterPro" id="IPR009152">
    <property type="entry name" value="bc1_cytC-su"/>
</dbReference>
<evidence type="ECO:0000313" key="20">
    <source>
        <dbReference type="Proteomes" id="UP001501444"/>
    </source>
</evidence>
<dbReference type="PROSITE" id="PS51007">
    <property type="entry name" value="CYTC"/>
    <property type="match status" value="2"/>
</dbReference>
<dbReference type="InterPro" id="IPR036909">
    <property type="entry name" value="Cyt_c-like_dom_sf"/>
</dbReference>
<keyword evidence="7 17" id="KW-0679">Respiratory chain</keyword>
<evidence type="ECO:0000256" key="4">
    <source>
        <dbReference type="ARBA" id="ARBA00022448"/>
    </source>
</evidence>
<dbReference type="Gene3D" id="1.10.760.10">
    <property type="entry name" value="Cytochrome c-like domain"/>
    <property type="match status" value="2"/>
</dbReference>
<dbReference type="InterPro" id="IPR050597">
    <property type="entry name" value="Cytochrome_c_Oxidase_Subunit"/>
</dbReference>
<comment type="subcellular location">
    <subcellularLocation>
        <location evidence="1 17">Cell membrane</location>
        <topology evidence="1 17">Multi-pass membrane protein</topology>
    </subcellularLocation>
</comment>
<comment type="subunit">
    <text evidence="17">The cytochrome bc1 complex is composed of a cytochrome b (QcrB), the Rieske iron-sulfur protein (QcrA) and a diheme cytochrome c (QcrC) subunit.</text>
</comment>
<evidence type="ECO:0000256" key="10">
    <source>
        <dbReference type="ARBA" id="ARBA00022737"/>
    </source>
</evidence>
<keyword evidence="13 17" id="KW-1133">Transmembrane helix</keyword>
<keyword evidence="5 17" id="KW-1003">Cell membrane</keyword>
<keyword evidence="12 17" id="KW-0249">Electron transport</keyword>
<feature type="domain" description="Cytochrome c" evidence="18">
    <location>
        <begin position="167"/>
        <end position="245"/>
    </location>
</feature>
<dbReference type="PANTHER" id="PTHR33751">
    <property type="entry name" value="CBB3-TYPE CYTOCHROME C OXIDASE SUBUNIT FIXP"/>
    <property type="match status" value="1"/>
</dbReference>
<dbReference type="Proteomes" id="UP001501444">
    <property type="component" value="Unassembled WGS sequence"/>
</dbReference>
<evidence type="ECO:0000256" key="17">
    <source>
        <dbReference type="PIRNR" id="PIRNR000007"/>
    </source>
</evidence>
<evidence type="ECO:0000256" key="13">
    <source>
        <dbReference type="ARBA" id="ARBA00022989"/>
    </source>
</evidence>
<dbReference type="PANTHER" id="PTHR33751:SF13">
    <property type="entry name" value="CYTOCHROME BC1 COMPLEX CYTOCHROME C SUBUNIT"/>
    <property type="match status" value="1"/>
</dbReference>